<evidence type="ECO:0000313" key="2">
    <source>
        <dbReference type="Proteomes" id="UP000664405"/>
    </source>
</evidence>
<dbReference type="PROSITE" id="PS51257">
    <property type="entry name" value="PROKAR_LIPOPROTEIN"/>
    <property type="match status" value="1"/>
</dbReference>
<name>A0A8I1M7I3_9PROT</name>
<proteinExistence type="predicted"/>
<sequence length="332" mass="34472">MKKILVVAAPLALGACGGPIELTVAKLAGDLISYVTTGKSTTDHAVSIVAAQDCALHRPLFDQDVCKDEDTILEEEAAALAVMGEPEIKGEIRAARPEIYAVNAPAENWSRPADMTATPIIKTDLPPRASVSEAALDAPVAPVDEVPVDQVATNDGLADAQPVEVASASEQLDLGDVNSYGREGNVLDPQAEADAAIAGYVPDAKPAEPVPSGTVTAALVDTTVMTDDGTTVSAPIDVTKDGQGLAGDVLAAPLPGDYVILASFTDKLRAQKALEIYHEYQPRLLNALVSGRTYMRVAVGPLSAEHANDLRLLAAKKGVKDPWIVGIGATGE</sequence>
<evidence type="ECO:0000313" key="1">
    <source>
        <dbReference type="EMBL" id="MBN8196715.1"/>
    </source>
</evidence>
<accession>A0A8I1M7I3</accession>
<dbReference type="EMBL" id="JAEKJW010000002">
    <property type="protein sequence ID" value="MBN8196715.1"/>
    <property type="molecule type" value="Genomic_DNA"/>
</dbReference>
<protein>
    <submittedName>
        <fullName evidence="1">SPOR domain-containing protein</fullName>
    </submittedName>
</protein>
<dbReference type="Proteomes" id="UP000664405">
    <property type="component" value="Unassembled WGS sequence"/>
</dbReference>
<dbReference type="RefSeq" id="WP_206927293.1">
    <property type="nucleotide sequence ID" value="NZ_JAEKJW010000002.1"/>
</dbReference>
<gene>
    <name evidence="1" type="ORF">JF547_09595</name>
</gene>
<comment type="caution">
    <text evidence="1">The sequence shown here is derived from an EMBL/GenBank/DDBJ whole genome shotgun (WGS) entry which is preliminary data.</text>
</comment>
<reference evidence="1" key="1">
    <citation type="submission" date="2020-12" db="EMBL/GenBank/DDBJ databases">
        <title>Oil enriched cultivation method for isolating marine PHA-producing bacteria.</title>
        <authorList>
            <person name="Zheng W."/>
            <person name="Yu S."/>
            <person name="Huang Y."/>
        </authorList>
    </citation>
    <scope>NUCLEOTIDE SEQUENCE</scope>
    <source>
        <strain evidence="1">SY-2-3</strain>
    </source>
</reference>
<organism evidence="1 2">
    <name type="scientific">Thalassospira povalilytica</name>
    <dbReference type="NCBI Taxonomy" id="732237"/>
    <lineage>
        <taxon>Bacteria</taxon>
        <taxon>Pseudomonadati</taxon>
        <taxon>Pseudomonadota</taxon>
        <taxon>Alphaproteobacteria</taxon>
        <taxon>Rhodospirillales</taxon>
        <taxon>Thalassospiraceae</taxon>
        <taxon>Thalassospira</taxon>
    </lineage>
</organism>
<dbReference type="AlphaFoldDB" id="A0A8I1M7I3"/>